<feature type="non-terminal residue" evidence="1">
    <location>
        <position position="1"/>
    </location>
</feature>
<organism evidence="1 2">
    <name type="scientific">Rotaria socialis</name>
    <dbReference type="NCBI Taxonomy" id="392032"/>
    <lineage>
        <taxon>Eukaryota</taxon>
        <taxon>Metazoa</taxon>
        <taxon>Spiralia</taxon>
        <taxon>Gnathifera</taxon>
        <taxon>Rotifera</taxon>
        <taxon>Eurotatoria</taxon>
        <taxon>Bdelloidea</taxon>
        <taxon>Philodinida</taxon>
        <taxon>Philodinidae</taxon>
        <taxon>Rotaria</taxon>
    </lineage>
</organism>
<protein>
    <submittedName>
        <fullName evidence="1">Uncharacterized protein</fullName>
    </submittedName>
</protein>
<dbReference type="Proteomes" id="UP000663865">
    <property type="component" value="Unassembled WGS sequence"/>
</dbReference>
<reference evidence="1" key="1">
    <citation type="submission" date="2021-02" db="EMBL/GenBank/DDBJ databases">
        <authorList>
            <person name="Nowell W R."/>
        </authorList>
    </citation>
    <scope>NUCLEOTIDE SEQUENCE</scope>
</reference>
<comment type="caution">
    <text evidence="1">The sequence shown here is derived from an EMBL/GenBank/DDBJ whole genome shotgun (WGS) entry which is preliminary data.</text>
</comment>
<name>A0A818VZF3_9BILA</name>
<dbReference type="AlphaFoldDB" id="A0A818VZF3"/>
<evidence type="ECO:0000313" key="1">
    <source>
        <dbReference type="EMBL" id="CAF3718315.1"/>
    </source>
</evidence>
<dbReference type="EMBL" id="CAJNYV010005037">
    <property type="protein sequence ID" value="CAF3718315.1"/>
    <property type="molecule type" value="Genomic_DNA"/>
</dbReference>
<accession>A0A818VZF3</accession>
<gene>
    <name evidence="1" type="ORF">KIK155_LOCUS27815</name>
</gene>
<sequence>TATTTTTTSSTTTISTISTTVTTATTTTVTTTTTTTSTTTATTATTTTTSNMIHNQFYIYTSYQARSSEGYLQSEQRLQLQVAQYRVLSRVSVHKLRHTLSGKYFRATLFLWQSVQAAAISLRRLCILLAWLERVVIGFWRVTMLFIHLQASLLQYMPEM</sequence>
<proteinExistence type="predicted"/>
<evidence type="ECO:0000313" key="2">
    <source>
        <dbReference type="Proteomes" id="UP000663865"/>
    </source>
</evidence>